<dbReference type="FunFam" id="3.30.1360.40:FF:000002">
    <property type="entry name" value="DNA gyrase subunit A"/>
    <property type="match status" value="1"/>
</dbReference>
<evidence type="ECO:0000256" key="2">
    <source>
        <dbReference type="ARBA" id="ARBA00008263"/>
    </source>
</evidence>
<dbReference type="Gene3D" id="2.120.10.90">
    <property type="entry name" value="DNA gyrase/topoisomerase IV, subunit A, C-terminal"/>
    <property type="match status" value="1"/>
</dbReference>
<dbReference type="GO" id="GO:0006265">
    <property type="term" value="P:DNA topological change"/>
    <property type="evidence" value="ECO:0007669"/>
    <property type="project" value="UniProtKB-UniRule"/>
</dbReference>
<dbReference type="InterPro" id="IPR002205">
    <property type="entry name" value="Topo_IIA_dom_A"/>
</dbReference>
<sequence>MSVLEENISQRPLEEVLPEAYMGYSKFVILHRAIPDVRDGLKPVHRRIIYSMNELGMYPDKPYSKSARLVGHCMGAYHPHGDSAIYEAAVRMAQPWASRYPFVDGHGNFGSVDGDPAAAMRYTEIRMTPLARLMCQDLEKDTVSFRPNYDNRLKEPVVLSSPLPNVLVNGAGGIAVGLSTNMPPHNLGEAVNGIIHQIDRPEITPAELMNWVPGPDFPTGGFILGREGIRQACETGRGKIILRGKASIQPGKNGKSLIVITEIPYQVNKANLAAKIETLTADKIEGIADVRDESDREGMRLVVECRKDSDPEKILERLYKYTQLQESFSIINLVIAADGTPKVMNLKEINAAYIEHRREVVVNRVTYDLKRAKERAHILEGLVKAIQNLDQVISEIRAAKTPALAKAALVLRFAFSELQAQAVLDMKLQHLTHLELLGIEREYDKIQKTVVALQEILADERKVYGIIKKELKETADKYGDERRTVILDGGDQGKPQTVPAGPARPLEVLLTGKGFIKARLPGKNGRGKMGDPAGQGGDMFEHKGEDRFGYKEGDALRYKDTDIFQYKDGDILRHKVRCTDKDQLLFFGVSGKVYSLAAKLVPETSGRVKGKTLSAVVSLPEGEEIAACRPLPEAAGGHVVFVTRLGQIMKSPAADFANLRTAEGMTLKPDDTLVTAWISPEEQDLILLTAQGQALRLTEADIRAMGRKSKGVRGVNLAPGDSVVAALPVTDAAADLITVSERGWLKRTPIEEFKRQKPGGKGVTAARVELEKTGLLAAALPVGPAAVLTVLQRSGAQTRIPVESLKIETRSRRGALLVAVVLDDYVIAVFG</sequence>
<comment type="similarity">
    <text evidence="2">Belongs to the type II topoisomerase GyrA/ParC subunit family.</text>
</comment>
<dbReference type="Gene3D" id="1.10.268.10">
    <property type="entry name" value="Topoisomerase, domain 3"/>
    <property type="match status" value="1"/>
</dbReference>
<feature type="domain" description="Topo IIA-type catalytic" evidence="8">
    <location>
        <begin position="34"/>
        <end position="498"/>
    </location>
</feature>
<dbReference type="SUPFAM" id="SSF101904">
    <property type="entry name" value="GyrA/ParC C-terminal domain-like"/>
    <property type="match status" value="1"/>
</dbReference>
<feature type="active site" description="O-(5'-phospho-DNA)-tyrosine intermediate" evidence="7">
    <location>
        <position position="122"/>
    </location>
</feature>
<proteinExistence type="inferred from homology"/>
<dbReference type="EMBL" id="LR746496">
    <property type="protein sequence ID" value="CAA7602401.1"/>
    <property type="molecule type" value="Genomic_DNA"/>
</dbReference>
<evidence type="ECO:0000256" key="1">
    <source>
        <dbReference type="ARBA" id="ARBA00000185"/>
    </source>
</evidence>
<evidence type="ECO:0000256" key="4">
    <source>
        <dbReference type="ARBA" id="ARBA00023029"/>
    </source>
</evidence>
<reference evidence="9" key="2">
    <citation type="submission" date="2020-01" db="EMBL/GenBank/DDBJ databases">
        <authorList>
            <person name="Hornung B."/>
        </authorList>
    </citation>
    <scope>NUCLEOTIDE SEQUENCE</scope>
    <source>
        <strain evidence="9">PacBioINE</strain>
    </source>
</reference>
<keyword evidence="6 7" id="KW-0413">Isomerase</keyword>
<dbReference type="AlphaFoldDB" id="A0A8S0X065"/>
<dbReference type="Pfam" id="PF03989">
    <property type="entry name" value="DNA_gyraseA_C"/>
    <property type="match status" value="4"/>
</dbReference>
<evidence type="ECO:0000256" key="5">
    <source>
        <dbReference type="ARBA" id="ARBA00023125"/>
    </source>
</evidence>
<dbReference type="GO" id="GO:0009330">
    <property type="term" value="C:DNA topoisomerase type II (double strand cut, ATP-hydrolyzing) complex"/>
    <property type="evidence" value="ECO:0007669"/>
    <property type="project" value="TreeGrafter"/>
</dbReference>
<evidence type="ECO:0000256" key="7">
    <source>
        <dbReference type="PROSITE-ProRule" id="PRU01384"/>
    </source>
</evidence>
<dbReference type="SMART" id="SM00434">
    <property type="entry name" value="TOP4c"/>
    <property type="match status" value="1"/>
</dbReference>
<dbReference type="KEGG" id="aacx:DEACI_3075"/>
<dbReference type="InterPro" id="IPR013760">
    <property type="entry name" value="Topo_IIA-like_dom_sf"/>
</dbReference>
<dbReference type="GO" id="GO:0005737">
    <property type="term" value="C:cytoplasm"/>
    <property type="evidence" value="ECO:0007669"/>
    <property type="project" value="TreeGrafter"/>
</dbReference>
<dbReference type="SUPFAM" id="SSF56719">
    <property type="entry name" value="Type II DNA topoisomerase"/>
    <property type="match status" value="1"/>
</dbReference>
<evidence type="ECO:0000313" key="9">
    <source>
        <dbReference type="EMBL" id="CAA7602401.1"/>
    </source>
</evidence>
<dbReference type="GO" id="GO:0005524">
    <property type="term" value="F:ATP binding"/>
    <property type="evidence" value="ECO:0007669"/>
    <property type="project" value="InterPro"/>
</dbReference>
<dbReference type="PANTHER" id="PTHR43493:SF5">
    <property type="entry name" value="DNA GYRASE SUBUNIT A, CHLOROPLASTIC_MITOCHONDRIAL"/>
    <property type="match status" value="1"/>
</dbReference>
<dbReference type="PANTHER" id="PTHR43493">
    <property type="entry name" value="DNA GYRASE/TOPOISOMERASE SUBUNIT A"/>
    <property type="match status" value="1"/>
</dbReference>
<dbReference type="NCBIfam" id="NF004044">
    <property type="entry name" value="PRK05561.1"/>
    <property type="match status" value="1"/>
</dbReference>
<dbReference type="InterPro" id="IPR006691">
    <property type="entry name" value="GyrA/parC_rep"/>
</dbReference>
<keyword evidence="4 7" id="KW-0799">Topoisomerase</keyword>
<gene>
    <name evidence="10" type="ORF">DEACI_2840</name>
    <name evidence="9" type="ORF">DEACI_3075</name>
</gene>
<dbReference type="Proteomes" id="UP001071230">
    <property type="component" value="Unassembled WGS sequence"/>
</dbReference>
<reference evidence="10" key="1">
    <citation type="submission" date="2014-11" db="EMBL/GenBank/DDBJ databases">
        <authorList>
            <person name="Hornung B.V."/>
        </authorList>
    </citation>
    <scope>NUCLEOTIDE SEQUENCE</scope>
    <source>
        <strain evidence="10">INE</strain>
    </source>
</reference>
<dbReference type="PROSITE" id="PS52040">
    <property type="entry name" value="TOPO_IIA"/>
    <property type="match status" value="1"/>
</dbReference>
<evidence type="ECO:0000313" key="11">
    <source>
        <dbReference type="Proteomes" id="UP001071230"/>
    </source>
</evidence>
<dbReference type="InterPro" id="IPR013758">
    <property type="entry name" value="Topo_IIA_A/C_ab"/>
</dbReference>
<dbReference type="GO" id="GO:0003677">
    <property type="term" value="F:DNA binding"/>
    <property type="evidence" value="ECO:0007669"/>
    <property type="project" value="UniProtKB-UniRule"/>
</dbReference>
<dbReference type="Proteomes" id="UP000836597">
    <property type="component" value="Chromosome"/>
</dbReference>
<dbReference type="InterPro" id="IPR013757">
    <property type="entry name" value="Topo_IIA_A_a_sf"/>
</dbReference>
<dbReference type="EC" id="5.6.2.2" evidence="3"/>
<organism evidence="9">
    <name type="scientific">Acididesulfobacillus acetoxydans</name>
    <dbReference type="NCBI Taxonomy" id="1561005"/>
    <lineage>
        <taxon>Bacteria</taxon>
        <taxon>Bacillati</taxon>
        <taxon>Bacillota</taxon>
        <taxon>Clostridia</taxon>
        <taxon>Eubacteriales</taxon>
        <taxon>Peptococcaceae</taxon>
        <taxon>Acididesulfobacillus</taxon>
    </lineage>
</organism>
<dbReference type="InterPro" id="IPR050220">
    <property type="entry name" value="Type_II_DNA_Topoisomerases"/>
</dbReference>
<dbReference type="InterPro" id="IPR035516">
    <property type="entry name" value="Gyrase/topoIV_suA_C"/>
</dbReference>
<evidence type="ECO:0000256" key="6">
    <source>
        <dbReference type="ARBA" id="ARBA00023235"/>
    </source>
</evidence>
<keyword evidence="11" id="KW-1185">Reference proteome</keyword>
<dbReference type="EMBL" id="CDGJ01000081">
    <property type="protein sequence ID" value="CEJ08364.1"/>
    <property type="molecule type" value="Genomic_DNA"/>
</dbReference>
<dbReference type="Gene3D" id="3.30.1360.40">
    <property type="match status" value="1"/>
</dbReference>
<protein>
    <recommendedName>
        <fullName evidence="3">DNA topoisomerase (ATP-hydrolyzing)</fullName>
        <ecNumber evidence="3">5.6.2.2</ecNumber>
    </recommendedName>
</protein>
<name>A0A8S0X065_9FIRM</name>
<accession>A0A8S0X065</accession>
<dbReference type="Pfam" id="PF00521">
    <property type="entry name" value="DNA_topoisoIV"/>
    <property type="match status" value="1"/>
</dbReference>
<keyword evidence="5 7" id="KW-0238">DNA-binding</keyword>
<comment type="catalytic activity">
    <reaction evidence="1 7">
        <text>ATP-dependent breakage, passage and rejoining of double-stranded DNA.</text>
        <dbReference type="EC" id="5.6.2.2"/>
    </reaction>
</comment>
<dbReference type="GO" id="GO:0034335">
    <property type="term" value="F:DNA negative supercoiling activity"/>
    <property type="evidence" value="ECO:0007669"/>
    <property type="project" value="UniProtKB-ARBA"/>
</dbReference>
<dbReference type="FunFam" id="1.10.268.10:FF:000001">
    <property type="entry name" value="DNA gyrase subunit A"/>
    <property type="match status" value="1"/>
</dbReference>
<dbReference type="CDD" id="cd00187">
    <property type="entry name" value="TOP4c"/>
    <property type="match status" value="1"/>
</dbReference>
<dbReference type="Gene3D" id="3.90.199.10">
    <property type="entry name" value="Topoisomerase II, domain 5"/>
    <property type="match status" value="1"/>
</dbReference>
<dbReference type="RefSeq" id="WP_240985775.1">
    <property type="nucleotide sequence ID" value="NZ_CDGJ01000081.1"/>
</dbReference>
<evidence type="ECO:0000256" key="3">
    <source>
        <dbReference type="ARBA" id="ARBA00012895"/>
    </source>
</evidence>
<evidence type="ECO:0000313" key="10">
    <source>
        <dbReference type="EMBL" id="CEJ08364.1"/>
    </source>
</evidence>
<evidence type="ECO:0000259" key="8">
    <source>
        <dbReference type="PROSITE" id="PS52040"/>
    </source>
</evidence>